<dbReference type="InterPro" id="IPR011990">
    <property type="entry name" value="TPR-like_helical_dom_sf"/>
</dbReference>
<dbReference type="GO" id="GO:0005789">
    <property type="term" value="C:endoplasmic reticulum membrane"/>
    <property type="evidence" value="ECO:0007669"/>
    <property type="project" value="TreeGrafter"/>
</dbReference>
<dbReference type="AlphaFoldDB" id="A0A8B7NTX6"/>
<dbReference type="InterPro" id="IPR026209">
    <property type="entry name" value="Wolframin_fam"/>
</dbReference>
<dbReference type="OrthoDB" id="5865303at2759"/>
<dbReference type="Gene3D" id="1.25.40.10">
    <property type="entry name" value="Tetratricopeptide repeat domain"/>
    <property type="match status" value="1"/>
</dbReference>
<dbReference type="InterPro" id="IPR045458">
    <property type="entry name" value="Wolframin_Sel1-like_rpt"/>
</dbReference>
<dbReference type="CTD" id="7466"/>
<proteinExistence type="predicted"/>
<organism evidence="1 2">
    <name type="scientific">Hyalella azteca</name>
    <name type="common">Amphipod</name>
    <dbReference type="NCBI Taxonomy" id="294128"/>
    <lineage>
        <taxon>Eukaryota</taxon>
        <taxon>Metazoa</taxon>
        <taxon>Ecdysozoa</taxon>
        <taxon>Arthropoda</taxon>
        <taxon>Crustacea</taxon>
        <taxon>Multicrustacea</taxon>
        <taxon>Malacostraca</taxon>
        <taxon>Eumalacostraca</taxon>
        <taxon>Peracarida</taxon>
        <taxon>Amphipoda</taxon>
        <taxon>Senticaudata</taxon>
        <taxon>Talitrida</taxon>
        <taxon>Talitroidea</taxon>
        <taxon>Hyalellidae</taxon>
        <taxon>Hyalella</taxon>
    </lineage>
</organism>
<dbReference type="PANTHER" id="PTHR13098:SF3">
    <property type="entry name" value="WOLFRAMIN"/>
    <property type="match status" value="1"/>
</dbReference>
<accession>A0A8B7NTX6</accession>
<reference evidence="2" key="1">
    <citation type="submission" date="2025-08" db="UniProtKB">
        <authorList>
            <consortium name="RefSeq"/>
        </authorList>
    </citation>
    <scope>IDENTIFICATION</scope>
    <source>
        <tissue evidence="2">Whole organism</tissue>
    </source>
</reference>
<dbReference type="PANTHER" id="PTHR13098">
    <property type="entry name" value="WOLFRAMIN"/>
    <property type="match status" value="1"/>
</dbReference>
<keyword evidence="1" id="KW-1185">Reference proteome</keyword>
<name>A0A8B7NTX6_HYAAZ</name>
<dbReference type="RefSeq" id="XP_018017165.1">
    <property type="nucleotide sequence ID" value="XM_018161676.2"/>
</dbReference>
<evidence type="ECO:0000313" key="1">
    <source>
        <dbReference type="Proteomes" id="UP000694843"/>
    </source>
</evidence>
<evidence type="ECO:0000313" key="2">
    <source>
        <dbReference type="RefSeq" id="XP_018017165.1"/>
    </source>
</evidence>
<dbReference type="Proteomes" id="UP000694843">
    <property type="component" value="Unplaced"/>
</dbReference>
<dbReference type="GO" id="GO:0055074">
    <property type="term" value="P:calcium ion homeostasis"/>
    <property type="evidence" value="ECO:0007669"/>
    <property type="project" value="TreeGrafter"/>
</dbReference>
<gene>
    <name evidence="2" type="primary">LOC108673805</name>
</gene>
<sequence>MAATLPSACHQSSEYHNDGYAVQRSRRQWNIQDGPRGVIRRMRSQLAEEGDPDSQMALASALLQETDDDGECARQAVYWLTKASLQGHVKATELLQQCLDTAVGISEHNYHVVSMVQVSVNITTMSCLWCRYQ</sequence>
<dbReference type="Pfam" id="PF20023">
    <property type="entry name" value="WSLR"/>
    <property type="match status" value="1"/>
</dbReference>
<dbReference type="GeneID" id="108673805"/>
<protein>
    <submittedName>
        <fullName evidence="2">Wolframin-like isoform X2</fullName>
    </submittedName>
</protein>
<dbReference type="GO" id="GO:0030968">
    <property type="term" value="P:endoplasmic reticulum unfolded protein response"/>
    <property type="evidence" value="ECO:0007669"/>
    <property type="project" value="TreeGrafter"/>
</dbReference>